<evidence type="ECO:0000256" key="1">
    <source>
        <dbReference type="ARBA" id="ARBA00012493"/>
    </source>
</evidence>
<evidence type="ECO:0000256" key="3">
    <source>
        <dbReference type="ARBA" id="ARBA00022695"/>
    </source>
</evidence>
<dbReference type="InterPro" id="IPR051083">
    <property type="entry name" value="GrpII_Intron_Splice-Mob/Def"/>
</dbReference>
<evidence type="ECO:0000256" key="2">
    <source>
        <dbReference type="ARBA" id="ARBA00022679"/>
    </source>
</evidence>
<dbReference type="PRINTS" id="PR00866">
    <property type="entry name" value="RNADNAPOLMS"/>
</dbReference>
<sequence>MKVSQNNQRLQKTKYLGSSAQDRVELEYKQRAHRGFSATSKGENREFEYGSLERILSRENLLLAMKRVISNKGSHGVDGMTVYELKQFLQTNWLKIREDIFNNEYKPLPVRRVEIPKPDGGTRLLGIPTVLDRFIQQAIAQELNLIYDENFSENSFGFRPRRGAKDAIKKAESYINEGYRWVVDIDLEKFFDKVNHDILMYKLSKGIKDKRVLKLIRKYLQSGIMINGIAVSNEEGTPQGGPLSPLLSNIMLDELDKELEKRGHKFCRYADDCNIYVKSKRAGERVMENITSFIEGKLRLKVNINKSAVERPWKRKFLGFTLGIMLGKAYSSISKQSLKKHKDKLREILSRSKPMTLEQRIIKLNQVNIGWINYYGIAKCKGIVVQLDKWIKQRLRMCIWKQWKKVKTRYKNLKKLGLNHYQAIKFANTRKGYWRVANSAILNTTLTNQFFNDLGLKSLTRQYIKIH</sequence>
<dbReference type="InterPro" id="IPR030931">
    <property type="entry name" value="Group_II_RT_mat"/>
</dbReference>
<keyword evidence="3 11" id="KW-0548">Nucleotidyltransferase</keyword>
<proteinExistence type="inferred from homology"/>
<dbReference type="PROSITE" id="PS50878">
    <property type="entry name" value="RT_POL"/>
    <property type="match status" value="1"/>
</dbReference>
<dbReference type="PANTHER" id="PTHR34047:SF8">
    <property type="entry name" value="PROTEIN YKFC"/>
    <property type="match status" value="1"/>
</dbReference>
<dbReference type="InterPro" id="IPR000477">
    <property type="entry name" value="RT_dom"/>
</dbReference>
<evidence type="ECO:0000256" key="4">
    <source>
        <dbReference type="ARBA" id="ARBA00022723"/>
    </source>
</evidence>
<gene>
    <name evidence="11" type="primary">ltrA</name>
    <name evidence="11" type="ORF">H6A19_16695</name>
</gene>
<dbReference type="Proteomes" id="UP000767334">
    <property type="component" value="Unassembled WGS sequence"/>
</dbReference>
<evidence type="ECO:0000313" key="12">
    <source>
        <dbReference type="Proteomes" id="UP000767334"/>
    </source>
</evidence>
<comment type="similarity">
    <text evidence="8">Belongs to the bacterial reverse transcriptase family.</text>
</comment>
<keyword evidence="6 11" id="KW-0695">RNA-directed DNA polymerase</keyword>
<evidence type="ECO:0000259" key="10">
    <source>
        <dbReference type="PROSITE" id="PS50878"/>
    </source>
</evidence>
<keyword evidence="12" id="KW-1185">Reference proteome</keyword>
<dbReference type="NCBIfam" id="TIGR04416">
    <property type="entry name" value="group_II_RT_mat"/>
    <property type="match status" value="1"/>
</dbReference>
<dbReference type="InterPro" id="IPR043502">
    <property type="entry name" value="DNA/RNA_pol_sf"/>
</dbReference>
<keyword evidence="5" id="KW-0460">Magnesium</keyword>
<comment type="caution">
    <text evidence="11">The sequence shown here is derived from an EMBL/GenBank/DDBJ whole genome shotgun (WGS) entry which is preliminary data.</text>
</comment>
<evidence type="ECO:0000313" key="11">
    <source>
        <dbReference type="EMBL" id="MBM6820953.1"/>
    </source>
</evidence>
<keyword evidence="2 11" id="KW-0808">Transferase</keyword>
<evidence type="ECO:0000256" key="9">
    <source>
        <dbReference type="ARBA" id="ARBA00048173"/>
    </source>
</evidence>
<comment type="catalytic activity">
    <reaction evidence="9">
        <text>DNA(n) + a 2'-deoxyribonucleoside 5'-triphosphate = DNA(n+1) + diphosphate</text>
        <dbReference type="Rhea" id="RHEA:22508"/>
        <dbReference type="Rhea" id="RHEA-COMP:17339"/>
        <dbReference type="Rhea" id="RHEA-COMP:17340"/>
        <dbReference type="ChEBI" id="CHEBI:33019"/>
        <dbReference type="ChEBI" id="CHEBI:61560"/>
        <dbReference type="ChEBI" id="CHEBI:173112"/>
        <dbReference type="EC" id="2.7.7.49"/>
    </reaction>
</comment>
<dbReference type="Pfam" id="PF00078">
    <property type="entry name" value="RVT_1"/>
    <property type="match status" value="1"/>
</dbReference>
<reference evidence="11 12" key="1">
    <citation type="journal article" date="2021" name="Sci. Rep.">
        <title>The distribution of antibiotic resistance genes in chicken gut microbiota commensals.</title>
        <authorList>
            <person name="Juricova H."/>
            <person name="Matiasovicova J."/>
            <person name="Kubasova T."/>
            <person name="Cejkova D."/>
            <person name="Rychlik I."/>
        </authorList>
    </citation>
    <scope>NUCLEOTIDE SEQUENCE [LARGE SCALE GENOMIC DNA]</scope>
    <source>
        <strain evidence="11 12">An435</strain>
    </source>
</reference>
<keyword evidence="7" id="KW-0051">Antiviral defense</keyword>
<evidence type="ECO:0000256" key="6">
    <source>
        <dbReference type="ARBA" id="ARBA00022918"/>
    </source>
</evidence>
<organism evidence="11 12">
    <name type="scientific">Clostridium saudiense</name>
    <dbReference type="NCBI Taxonomy" id="1414720"/>
    <lineage>
        <taxon>Bacteria</taxon>
        <taxon>Bacillati</taxon>
        <taxon>Bacillota</taxon>
        <taxon>Clostridia</taxon>
        <taxon>Eubacteriales</taxon>
        <taxon>Clostridiaceae</taxon>
        <taxon>Clostridium</taxon>
    </lineage>
</organism>
<dbReference type="InterPro" id="IPR000123">
    <property type="entry name" value="Reverse_transcriptase_msDNA"/>
</dbReference>
<dbReference type="CDD" id="cd01651">
    <property type="entry name" value="RT_G2_intron"/>
    <property type="match status" value="1"/>
</dbReference>
<dbReference type="SUPFAM" id="SSF56672">
    <property type="entry name" value="DNA/RNA polymerases"/>
    <property type="match status" value="1"/>
</dbReference>
<dbReference type="InterPro" id="IPR013597">
    <property type="entry name" value="Mat_intron_G2"/>
</dbReference>
<dbReference type="GO" id="GO:0003964">
    <property type="term" value="F:RNA-directed DNA polymerase activity"/>
    <property type="evidence" value="ECO:0007669"/>
    <property type="project" value="UniProtKB-KW"/>
</dbReference>
<dbReference type="EC" id="2.7.7.49" evidence="1"/>
<dbReference type="PANTHER" id="PTHR34047">
    <property type="entry name" value="NUCLEAR INTRON MATURASE 1, MITOCHONDRIAL-RELATED"/>
    <property type="match status" value="1"/>
</dbReference>
<dbReference type="RefSeq" id="WP_204572785.1">
    <property type="nucleotide sequence ID" value="NZ_JACJLL010000221.1"/>
</dbReference>
<name>A0ABS2FM37_9CLOT</name>
<protein>
    <recommendedName>
        <fullName evidence="1">RNA-directed DNA polymerase</fullName>
        <ecNumber evidence="1">2.7.7.49</ecNumber>
    </recommendedName>
</protein>
<evidence type="ECO:0000256" key="7">
    <source>
        <dbReference type="ARBA" id="ARBA00023118"/>
    </source>
</evidence>
<accession>A0ABS2FM37</accession>
<evidence type="ECO:0000256" key="8">
    <source>
        <dbReference type="ARBA" id="ARBA00034120"/>
    </source>
</evidence>
<keyword evidence="4" id="KW-0479">Metal-binding</keyword>
<dbReference type="EMBL" id="JACJLL010000221">
    <property type="protein sequence ID" value="MBM6820953.1"/>
    <property type="molecule type" value="Genomic_DNA"/>
</dbReference>
<dbReference type="Pfam" id="PF08388">
    <property type="entry name" value="GIIM"/>
    <property type="match status" value="1"/>
</dbReference>
<feature type="domain" description="Reverse transcriptase" evidence="10">
    <location>
        <begin position="96"/>
        <end position="322"/>
    </location>
</feature>
<evidence type="ECO:0000256" key="5">
    <source>
        <dbReference type="ARBA" id="ARBA00022842"/>
    </source>
</evidence>